<proteinExistence type="inferred from homology"/>
<evidence type="ECO:0000256" key="3">
    <source>
        <dbReference type="ARBA" id="ARBA00022448"/>
    </source>
</evidence>
<comment type="similarity">
    <text evidence="2 8">Belongs to the 4-toluene sulfonate uptake permease (TSUP) (TC 2.A.102) family.</text>
</comment>
<feature type="transmembrane region" description="Helical" evidence="8">
    <location>
        <begin position="45"/>
        <end position="67"/>
    </location>
</feature>
<evidence type="ECO:0000256" key="1">
    <source>
        <dbReference type="ARBA" id="ARBA00004651"/>
    </source>
</evidence>
<keyword evidence="7 8" id="KW-0472">Membrane</keyword>
<evidence type="ECO:0000256" key="2">
    <source>
        <dbReference type="ARBA" id="ARBA00009142"/>
    </source>
</evidence>
<feature type="transmembrane region" description="Helical" evidence="8">
    <location>
        <begin position="102"/>
        <end position="120"/>
    </location>
</feature>
<keyword evidence="6 8" id="KW-1133">Transmembrane helix</keyword>
<evidence type="ECO:0000256" key="5">
    <source>
        <dbReference type="ARBA" id="ARBA00022692"/>
    </source>
</evidence>
<keyword evidence="3" id="KW-0813">Transport</keyword>
<feature type="transmembrane region" description="Helical" evidence="8">
    <location>
        <begin position="132"/>
        <end position="151"/>
    </location>
</feature>
<evidence type="ECO:0000256" key="8">
    <source>
        <dbReference type="RuleBase" id="RU363041"/>
    </source>
</evidence>
<gene>
    <name evidence="9" type="ORF">SAMN04487861_10788</name>
</gene>
<feature type="transmembrane region" description="Helical" evidence="8">
    <location>
        <begin position="157"/>
        <end position="176"/>
    </location>
</feature>
<dbReference type="PANTHER" id="PTHR30269">
    <property type="entry name" value="TRANSMEMBRANE PROTEIN YFCA"/>
    <property type="match status" value="1"/>
</dbReference>
<dbReference type="InterPro" id="IPR002781">
    <property type="entry name" value="TM_pro_TauE-like"/>
</dbReference>
<protein>
    <recommendedName>
        <fullName evidence="8">Probable membrane transporter protein</fullName>
    </recommendedName>
</protein>
<accession>A0A1I3DR97</accession>
<dbReference type="RefSeq" id="WP_075442776.1">
    <property type="nucleotide sequence ID" value="NZ_FOQK01000007.1"/>
</dbReference>
<name>A0A1I3DR97_SELRU</name>
<feature type="transmembrane region" description="Helical" evidence="8">
    <location>
        <begin position="12"/>
        <end position="39"/>
    </location>
</feature>
<evidence type="ECO:0000256" key="4">
    <source>
        <dbReference type="ARBA" id="ARBA00022475"/>
    </source>
</evidence>
<evidence type="ECO:0000313" key="9">
    <source>
        <dbReference type="EMBL" id="SFH89078.1"/>
    </source>
</evidence>
<dbReference type="AlphaFoldDB" id="A0A1I3DR97"/>
<dbReference type="Proteomes" id="UP000183639">
    <property type="component" value="Unassembled WGS sequence"/>
</dbReference>
<keyword evidence="4 8" id="KW-1003">Cell membrane</keyword>
<dbReference type="GO" id="GO:0005886">
    <property type="term" value="C:plasma membrane"/>
    <property type="evidence" value="ECO:0007669"/>
    <property type="project" value="UniProtKB-SubCell"/>
</dbReference>
<reference evidence="9 10" key="1">
    <citation type="submission" date="2016-10" db="EMBL/GenBank/DDBJ databases">
        <authorList>
            <person name="de Groot N.N."/>
        </authorList>
    </citation>
    <scope>NUCLEOTIDE SEQUENCE [LARGE SCALE GENOMIC DNA]</scope>
    <source>
        <strain evidence="9 10">Z108</strain>
    </source>
</reference>
<evidence type="ECO:0000313" key="10">
    <source>
        <dbReference type="Proteomes" id="UP000183639"/>
    </source>
</evidence>
<feature type="transmembrane region" description="Helical" evidence="8">
    <location>
        <begin position="233"/>
        <end position="250"/>
    </location>
</feature>
<feature type="transmembrane region" description="Helical" evidence="8">
    <location>
        <begin position="79"/>
        <end position="96"/>
    </location>
</feature>
<dbReference type="EMBL" id="FOQK01000007">
    <property type="protein sequence ID" value="SFH89078.1"/>
    <property type="molecule type" value="Genomic_DNA"/>
</dbReference>
<sequence length="254" mass="27127">MELLDIQTLGFLVFFGFMASFIDSVVGGGGLISIPALMWTGLPPVTVLGTNKAAAVMGALTSFVAFVKSGKVDMWLIKRLFPLSLIGSGLGVLAVRLVPPDILRPLVVVMLVAVLLYSVLKKDWGRENHYAGMSVRLLVLSCLVAFSFGFYDGFFGPGTGSFLLFAFLMAGFDFIGAAANARALNFASNIAAAVLFTYFGLVDFSYAIPMGLSMIAGAWCGARMALSKGTGYVRPLFIIMTTVLIGKQLVDLFK</sequence>
<dbReference type="Pfam" id="PF01925">
    <property type="entry name" value="TauE"/>
    <property type="match status" value="1"/>
</dbReference>
<dbReference type="PANTHER" id="PTHR30269:SF0">
    <property type="entry name" value="MEMBRANE TRANSPORTER PROTEIN YFCA-RELATED"/>
    <property type="match status" value="1"/>
</dbReference>
<evidence type="ECO:0000256" key="6">
    <source>
        <dbReference type="ARBA" id="ARBA00022989"/>
    </source>
</evidence>
<organism evidence="9 10">
    <name type="scientific">Selenomonas ruminantium</name>
    <dbReference type="NCBI Taxonomy" id="971"/>
    <lineage>
        <taxon>Bacteria</taxon>
        <taxon>Bacillati</taxon>
        <taxon>Bacillota</taxon>
        <taxon>Negativicutes</taxon>
        <taxon>Selenomonadales</taxon>
        <taxon>Selenomonadaceae</taxon>
        <taxon>Selenomonas</taxon>
    </lineage>
</organism>
<evidence type="ECO:0000256" key="7">
    <source>
        <dbReference type="ARBA" id="ARBA00023136"/>
    </source>
</evidence>
<comment type="subcellular location">
    <subcellularLocation>
        <location evidence="1 8">Cell membrane</location>
        <topology evidence="1 8">Multi-pass membrane protein</topology>
    </subcellularLocation>
</comment>
<keyword evidence="5 8" id="KW-0812">Transmembrane</keyword>
<dbReference type="InterPro" id="IPR052017">
    <property type="entry name" value="TSUP"/>
</dbReference>